<evidence type="ECO:0000313" key="2">
    <source>
        <dbReference type="EMBL" id="MBA0874379.1"/>
    </source>
</evidence>
<dbReference type="AlphaFoldDB" id="A0A7J9MVH1"/>
<dbReference type="GO" id="GO:0004523">
    <property type="term" value="F:RNA-DNA hybrid ribonuclease activity"/>
    <property type="evidence" value="ECO:0007669"/>
    <property type="project" value="InterPro"/>
</dbReference>
<dbReference type="InterPro" id="IPR002156">
    <property type="entry name" value="RNaseH_domain"/>
</dbReference>
<keyword evidence="3" id="KW-1185">Reference proteome</keyword>
<dbReference type="InterPro" id="IPR053151">
    <property type="entry name" value="RNase_H-like"/>
</dbReference>
<evidence type="ECO:0000259" key="1">
    <source>
        <dbReference type="Pfam" id="PF13456"/>
    </source>
</evidence>
<dbReference type="Proteomes" id="UP000593576">
    <property type="component" value="Unassembled WGS sequence"/>
</dbReference>
<dbReference type="Pfam" id="PF13456">
    <property type="entry name" value="RVT_3"/>
    <property type="match status" value="1"/>
</dbReference>
<dbReference type="InterPro" id="IPR036397">
    <property type="entry name" value="RNaseH_sf"/>
</dbReference>
<dbReference type="EMBL" id="JABFAF010000013">
    <property type="protein sequence ID" value="MBA0874379.1"/>
    <property type="molecule type" value="Genomic_DNA"/>
</dbReference>
<dbReference type="CDD" id="cd06222">
    <property type="entry name" value="RNase_H_like"/>
    <property type="match status" value="1"/>
</dbReference>
<reference evidence="2 3" key="1">
    <citation type="journal article" date="2019" name="Genome Biol. Evol.">
        <title>Insights into the evolution of the New World diploid cottons (Gossypium, subgenus Houzingenia) based on genome sequencing.</title>
        <authorList>
            <person name="Grover C.E."/>
            <person name="Arick M.A. 2nd"/>
            <person name="Thrash A."/>
            <person name="Conover J.L."/>
            <person name="Sanders W.S."/>
            <person name="Peterson D.G."/>
            <person name="Frelichowski J.E."/>
            <person name="Scheffler J.A."/>
            <person name="Scheffler B.E."/>
            <person name="Wendel J.F."/>
        </authorList>
    </citation>
    <scope>NUCLEOTIDE SEQUENCE [LARGE SCALE GENOMIC DNA]</scope>
    <source>
        <strain evidence="2">1</strain>
        <tissue evidence="2">Leaf</tissue>
    </source>
</reference>
<dbReference type="Gene3D" id="3.30.420.10">
    <property type="entry name" value="Ribonuclease H-like superfamily/Ribonuclease H"/>
    <property type="match status" value="1"/>
</dbReference>
<feature type="domain" description="RNase H type-1" evidence="1">
    <location>
        <begin position="87"/>
        <end position="165"/>
    </location>
</feature>
<dbReference type="PANTHER" id="PTHR47723">
    <property type="entry name" value="OS05G0353850 PROTEIN"/>
    <property type="match status" value="1"/>
</dbReference>
<accession>A0A7J9MVH1</accession>
<protein>
    <recommendedName>
        <fullName evidence="1">RNase H type-1 domain-containing protein</fullName>
    </recommendedName>
</protein>
<organism evidence="2 3">
    <name type="scientific">Gossypium schwendimanii</name>
    <name type="common">Cotton</name>
    <dbReference type="NCBI Taxonomy" id="34291"/>
    <lineage>
        <taxon>Eukaryota</taxon>
        <taxon>Viridiplantae</taxon>
        <taxon>Streptophyta</taxon>
        <taxon>Embryophyta</taxon>
        <taxon>Tracheophyta</taxon>
        <taxon>Spermatophyta</taxon>
        <taxon>Magnoliopsida</taxon>
        <taxon>eudicotyledons</taxon>
        <taxon>Gunneridae</taxon>
        <taxon>Pentapetalae</taxon>
        <taxon>rosids</taxon>
        <taxon>malvids</taxon>
        <taxon>Malvales</taxon>
        <taxon>Malvaceae</taxon>
        <taxon>Malvoideae</taxon>
        <taxon>Gossypium</taxon>
    </lineage>
</organism>
<proteinExistence type="predicted"/>
<dbReference type="PANTHER" id="PTHR47723:SF19">
    <property type="entry name" value="POLYNUCLEOTIDYL TRANSFERASE, RIBONUCLEASE H-LIKE SUPERFAMILY PROTEIN"/>
    <property type="match status" value="1"/>
</dbReference>
<dbReference type="OrthoDB" id="1000431at2759"/>
<name>A0A7J9MVH1_GOSSC</name>
<dbReference type="GO" id="GO:0003676">
    <property type="term" value="F:nucleic acid binding"/>
    <property type="evidence" value="ECO:0007669"/>
    <property type="project" value="InterPro"/>
</dbReference>
<comment type="caution">
    <text evidence="2">The sequence shown here is derived from an EMBL/GenBank/DDBJ whole genome shotgun (WGS) entry which is preliminary data.</text>
</comment>
<sequence>MIWSIRDGQSIRCWEDNSVPDVGPFIKYISSHINISTEQKVHEIVLRNGAWNLDLFRVWLPEEVVQCIISVPSPLELASPDTLSWSRTTNGGVIHDEKGTWILGYNRFLGKCSVAVAELWGILDGFVLLQKQGYDEVIIQSDNFKNVISISDKKNTRPKNNLIRRI</sequence>
<gene>
    <name evidence="2" type="ORF">Goshw_015778</name>
</gene>
<dbReference type="InterPro" id="IPR044730">
    <property type="entry name" value="RNase_H-like_dom_plant"/>
</dbReference>
<evidence type="ECO:0000313" key="3">
    <source>
        <dbReference type="Proteomes" id="UP000593576"/>
    </source>
</evidence>